<dbReference type="OrthoDB" id="240747at2"/>
<evidence type="ECO:0000313" key="3">
    <source>
        <dbReference type="EMBL" id="QDV27356.1"/>
    </source>
</evidence>
<organism evidence="3 4">
    <name type="scientific">Aureliella helgolandensis</name>
    <dbReference type="NCBI Taxonomy" id="2527968"/>
    <lineage>
        <taxon>Bacteria</taxon>
        <taxon>Pseudomonadati</taxon>
        <taxon>Planctomycetota</taxon>
        <taxon>Planctomycetia</taxon>
        <taxon>Pirellulales</taxon>
        <taxon>Pirellulaceae</taxon>
        <taxon>Aureliella</taxon>
    </lineage>
</organism>
<keyword evidence="4" id="KW-1185">Reference proteome</keyword>
<evidence type="ECO:0000313" key="4">
    <source>
        <dbReference type="Proteomes" id="UP000318017"/>
    </source>
</evidence>
<dbReference type="KEGG" id="ahel:Q31a_57440"/>
<feature type="region of interest" description="Disordered" evidence="1">
    <location>
        <begin position="509"/>
        <end position="528"/>
    </location>
</feature>
<reference evidence="3 4" key="1">
    <citation type="submission" date="2019-02" db="EMBL/GenBank/DDBJ databases">
        <title>Deep-cultivation of Planctomycetes and their phenomic and genomic characterization uncovers novel biology.</title>
        <authorList>
            <person name="Wiegand S."/>
            <person name="Jogler M."/>
            <person name="Boedeker C."/>
            <person name="Pinto D."/>
            <person name="Vollmers J."/>
            <person name="Rivas-Marin E."/>
            <person name="Kohn T."/>
            <person name="Peeters S.H."/>
            <person name="Heuer A."/>
            <person name="Rast P."/>
            <person name="Oberbeckmann S."/>
            <person name="Bunk B."/>
            <person name="Jeske O."/>
            <person name="Meyerdierks A."/>
            <person name="Storesund J.E."/>
            <person name="Kallscheuer N."/>
            <person name="Luecker S."/>
            <person name="Lage O.M."/>
            <person name="Pohl T."/>
            <person name="Merkel B.J."/>
            <person name="Hornburger P."/>
            <person name="Mueller R.-W."/>
            <person name="Bruemmer F."/>
            <person name="Labrenz M."/>
            <person name="Spormann A.M."/>
            <person name="Op den Camp H."/>
            <person name="Overmann J."/>
            <person name="Amann R."/>
            <person name="Jetten M.S.M."/>
            <person name="Mascher T."/>
            <person name="Medema M.H."/>
            <person name="Devos D.P."/>
            <person name="Kaster A.-K."/>
            <person name="Ovreas L."/>
            <person name="Rohde M."/>
            <person name="Galperin M.Y."/>
            <person name="Jogler C."/>
        </authorList>
    </citation>
    <scope>NUCLEOTIDE SEQUENCE [LARGE SCALE GENOMIC DNA]</scope>
    <source>
        <strain evidence="3 4">Q31a</strain>
    </source>
</reference>
<feature type="compositionally biased region" description="Polar residues" evidence="1">
    <location>
        <begin position="513"/>
        <end position="528"/>
    </location>
</feature>
<proteinExistence type="predicted"/>
<dbReference type="EMBL" id="CP036298">
    <property type="protein sequence ID" value="QDV27356.1"/>
    <property type="molecule type" value="Genomic_DNA"/>
</dbReference>
<feature type="transmembrane region" description="Helical" evidence="2">
    <location>
        <begin position="34"/>
        <end position="56"/>
    </location>
</feature>
<feature type="region of interest" description="Disordered" evidence="1">
    <location>
        <begin position="1"/>
        <end position="22"/>
    </location>
</feature>
<keyword evidence="2" id="KW-0812">Transmembrane</keyword>
<dbReference type="RefSeq" id="WP_145084622.1">
    <property type="nucleotide sequence ID" value="NZ_CP036298.1"/>
</dbReference>
<sequence>MNNNDGMRRTPQGYQAVHGRSPTSGQSSMAMFQWLGRSVGCLLAWCLLPGVVLLAADMADVKIWEFSPYVVKLECAFSADVSVSEMARKQFQTQLANELERTFRAAWQVEVSSMPPEVAGAIGRRFEGFTLEDLQDAEFVLVVSTAREETKSLRTFDVALEAVESVYLARETLEMLELAASRYVAAEDTEAASKLLGKSVVFEGGSDALLAQLQADAINCALIPRAQLPAVQEQMRPLVTMLPWQSDRVLRSYDKMFYLMVGVENARFTLKLRELDCPMQYLGPMFQSECAEWSQAAHVAAALFPLAFAPVARVEDADATTAELLLKAGGLILDQSNPAAMVTGDVLQPIIRRDDRNGVPTLLEALPWTFAAVTAGDGVKLQANVYSYTGGPGLQGRKNRRTQRVVLRVRPQVARTDLQVEVRGTKETQSGCFIYQRDLLSGQFNYLGRTDWRGRFTVPIPDSPSVILPAAIKREKLKSERAVEQAAAAKKELEESLAAEKAAAEKALADVGGTSTETSPTATENLDAAESSSEAIVEVLDTAEFEIELRAPLLQIYIKNGDSVLAQLPMVPGLKRVEVASLPDDRRRLEAEAFVKGFQGDILDLIGLRNLLSAKIKIYLRDGELAKAQDTMNELRGLRTYTEMADELSAIQRRMLDESVRTIPSNSKRRIDNMFQSTRNMLQKFMQDNLVSESEQAIRAFSSTPAAQTPAGDG</sequence>
<protein>
    <submittedName>
        <fullName evidence="3">Uncharacterized protein</fullName>
    </submittedName>
</protein>
<accession>A0A518GFI1</accession>
<name>A0A518GFI1_9BACT</name>
<evidence type="ECO:0000256" key="1">
    <source>
        <dbReference type="SAM" id="MobiDB-lite"/>
    </source>
</evidence>
<keyword evidence="2" id="KW-0472">Membrane</keyword>
<evidence type="ECO:0000256" key="2">
    <source>
        <dbReference type="SAM" id="Phobius"/>
    </source>
</evidence>
<dbReference type="Proteomes" id="UP000318017">
    <property type="component" value="Chromosome"/>
</dbReference>
<keyword evidence="2" id="KW-1133">Transmembrane helix</keyword>
<gene>
    <name evidence="3" type="ORF">Q31a_57440</name>
</gene>
<dbReference type="AlphaFoldDB" id="A0A518GFI1"/>